<dbReference type="OMA" id="LIVWLMK"/>
<evidence type="ECO:0000313" key="8">
    <source>
        <dbReference type="Proteomes" id="UP000238153"/>
    </source>
</evidence>
<dbReference type="STRING" id="1283.ShL2_00656"/>
<proteinExistence type="predicted"/>
<accession>A0A2A1KDK8</accession>
<reference evidence="7 8" key="1">
    <citation type="submission" date="2017-11" db="EMBL/GenBank/DDBJ databases">
        <authorList>
            <person name="Founou R.C."/>
            <person name="Founou L."/>
            <person name="Allam M."/>
            <person name="Ismail A."/>
            <person name="Essack S.Y."/>
        </authorList>
    </citation>
    <scope>NUCLEOTIDE SEQUENCE [LARGE SCALE GENOMIC DNA]</scope>
    <source>
        <strain evidence="7 8">G811N2B1</strain>
    </source>
</reference>
<feature type="transmembrane region" description="Helical" evidence="5">
    <location>
        <begin position="23"/>
        <end position="46"/>
    </location>
</feature>
<gene>
    <name evidence="7" type="ORF">CV019_10070</name>
    <name evidence="6" type="ORF">RO950_10795</name>
</gene>
<dbReference type="Pfam" id="PF09685">
    <property type="entry name" value="MamF_MmsF"/>
    <property type="match status" value="1"/>
</dbReference>
<feature type="transmembrane region" description="Helical" evidence="5">
    <location>
        <begin position="66"/>
        <end position="88"/>
    </location>
</feature>
<evidence type="ECO:0000313" key="7">
    <source>
        <dbReference type="EMBL" id="PPJ72965.1"/>
    </source>
</evidence>
<keyword evidence="4 5" id="KW-0472">Membrane</keyword>
<sequence length="142" mass="16369">MSDYYEQSQDSTVKRDNEDDARLMSMLIFLLGFFTSVIGPIIIWAIKRNESRLVDKAGKNYFNMLISYLIWNFVVGICMVPVFFIYVVNNEAAIIIATILLFVLSLLLIVLSILYVVFHIVACVKYFGGKEYVVPLSIRFFK</sequence>
<evidence type="ECO:0000256" key="2">
    <source>
        <dbReference type="ARBA" id="ARBA00022692"/>
    </source>
</evidence>
<comment type="caution">
    <text evidence="7">The sequence shown here is derived from an EMBL/GenBank/DDBJ whole genome shotgun (WGS) entry which is preliminary data.</text>
</comment>
<reference evidence="6 9" key="2">
    <citation type="submission" date="2023-08" db="EMBL/GenBank/DDBJ databases">
        <title>Genomic surveillance of Staphylococcus haemolyticus neonatal outbreak in southern France.</title>
        <authorList>
            <person name="Magnan C."/>
            <person name="Morsli M."/>
            <person name="Thiery B."/>
            <person name="Salipante F."/>
            <person name="Attar J."/>
            <person name="Massimo D.M."/>
            <person name="Ory J."/>
            <person name="Pantel A."/>
            <person name="Lavigne J.-P."/>
        </authorList>
    </citation>
    <scope>NUCLEOTIDE SEQUENCE [LARGE SCALE GENOMIC DNA]</scope>
    <source>
        <strain evidence="6 9">NSH026</strain>
    </source>
</reference>
<evidence type="ECO:0000256" key="1">
    <source>
        <dbReference type="ARBA" id="ARBA00004141"/>
    </source>
</evidence>
<dbReference type="InterPro" id="IPR019109">
    <property type="entry name" value="MamF_MmsF"/>
</dbReference>
<keyword evidence="9" id="KW-1185">Reference proteome</keyword>
<keyword evidence="3 5" id="KW-1133">Transmembrane helix</keyword>
<feature type="transmembrane region" description="Helical" evidence="5">
    <location>
        <begin position="94"/>
        <end position="118"/>
    </location>
</feature>
<evidence type="ECO:0000256" key="3">
    <source>
        <dbReference type="ARBA" id="ARBA00022989"/>
    </source>
</evidence>
<evidence type="ECO:0000256" key="4">
    <source>
        <dbReference type="ARBA" id="ARBA00023136"/>
    </source>
</evidence>
<evidence type="ECO:0000256" key="5">
    <source>
        <dbReference type="SAM" id="Phobius"/>
    </source>
</evidence>
<protein>
    <submittedName>
        <fullName evidence="7">DUF4870 domain-containing protein</fullName>
    </submittedName>
</protein>
<dbReference type="Proteomes" id="UP001269271">
    <property type="component" value="Unassembled WGS sequence"/>
</dbReference>
<dbReference type="RefSeq" id="WP_011275080.1">
    <property type="nucleotide sequence ID" value="NZ_BKAY01000009.1"/>
</dbReference>
<evidence type="ECO:0000313" key="6">
    <source>
        <dbReference type="EMBL" id="MDT4287465.1"/>
    </source>
</evidence>
<dbReference type="KEGG" id="shh:ShL2_00656"/>
<dbReference type="EMBL" id="PGWX01000359">
    <property type="protein sequence ID" value="PPJ72965.1"/>
    <property type="molecule type" value="Genomic_DNA"/>
</dbReference>
<dbReference type="EMBL" id="JAVSOO010000034">
    <property type="protein sequence ID" value="MDT4287465.1"/>
    <property type="molecule type" value="Genomic_DNA"/>
</dbReference>
<organism evidence="7 8">
    <name type="scientific">Staphylococcus haemolyticus</name>
    <dbReference type="NCBI Taxonomy" id="1283"/>
    <lineage>
        <taxon>Bacteria</taxon>
        <taxon>Bacillati</taxon>
        <taxon>Bacillota</taxon>
        <taxon>Bacilli</taxon>
        <taxon>Bacillales</taxon>
        <taxon>Staphylococcaceae</taxon>
        <taxon>Staphylococcus</taxon>
    </lineage>
</organism>
<name>A0A2A1KDK8_STAHA</name>
<evidence type="ECO:0000313" key="9">
    <source>
        <dbReference type="Proteomes" id="UP001269271"/>
    </source>
</evidence>
<dbReference type="Proteomes" id="UP000238153">
    <property type="component" value="Unassembled WGS sequence"/>
</dbReference>
<keyword evidence="2 5" id="KW-0812">Transmembrane</keyword>
<dbReference type="GeneID" id="93780148"/>
<comment type="subcellular location">
    <subcellularLocation>
        <location evidence="1">Membrane</location>
        <topology evidence="1">Multi-pass membrane protein</topology>
    </subcellularLocation>
</comment>
<dbReference type="AlphaFoldDB" id="A0A2A1KDK8"/>